<sequence>MGFNVDVEASSSLSGYQSSGTESLQGGVGSQPHRCLAVLSGHEGHVVSLALVSDQTLYSGSDRGDIRVSRWPPTQIMQDCDGSQFGRVEGSVKAMVVVGHKIFTAHQDQKIRMWKCSSKRGAATGHKLVATLPTVKDHVMTYIMPKSHVQVRRHKTALWIDHHDTISVLALGKGVLYSGSWDKTIKVWRLADLKCVESISAHIDAINALAADQARGFLYSGSADGTVKVWERSKTHLMGKTHLIRHAAVAILEASKHQSVNALALTPQGTTCYAGSSDKCIAVWEMDDEGTGKHMKNVAMLRGHRLAVLCLATVANLLVSGSADKTIRVWKRNADGLSHQCLSVLHGHTGPVKCLAAMLDSAMGTGLMVYSGSMDRSVRVWWTSLIDQDAESGTSPSSPDLGFHTPRDSPFPPLFQAGLESVLRNRLQQCN</sequence>
<dbReference type="SUPFAM" id="SSF50978">
    <property type="entry name" value="WD40 repeat-like"/>
    <property type="match status" value="1"/>
</dbReference>
<dbReference type="Gramene" id="Pp3c4_25840V3.1">
    <property type="protein sequence ID" value="Pp3c4_25840V3.1"/>
    <property type="gene ID" value="Pp3c4_25840"/>
</dbReference>
<keyword evidence="2" id="KW-0677">Repeat</keyword>
<protein>
    <submittedName>
        <fullName evidence="4 5">Uncharacterized protein</fullName>
    </submittedName>
</protein>
<evidence type="ECO:0000313" key="6">
    <source>
        <dbReference type="Proteomes" id="UP000006727"/>
    </source>
</evidence>
<dbReference type="STRING" id="3218.A0A2K1KQ10"/>
<organism evidence="4">
    <name type="scientific">Physcomitrium patens</name>
    <name type="common">Spreading-leaved earth moss</name>
    <name type="synonym">Physcomitrella patens</name>
    <dbReference type="NCBI Taxonomy" id="3218"/>
    <lineage>
        <taxon>Eukaryota</taxon>
        <taxon>Viridiplantae</taxon>
        <taxon>Streptophyta</taxon>
        <taxon>Embryophyta</taxon>
        <taxon>Bryophyta</taxon>
        <taxon>Bryophytina</taxon>
        <taxon>Bryopsida</taxon>
        <taxon>Funariidae</taxon>
        <taxon>Funariales</taxon>
        <taxon>Funariaceae</taxon>
        <taxon>Physcomitrium</taxon>
    </lineage>
</organism>
<evidence type="ECO:0000313" key="4">
    <source>
        <dbReference type="EMBL" id="PNR55865.1"/>
    </source>
</evidence>
<dbReference type="CDD" id="cd00200">
    <property type="entry name" value="WD40"/>
    <property type="match status" value="1"/>
</dbReference>
<reference evidence="4 6" key="1">
    <citation type="journal article" date="2008" name="Science">
        <title>The Physcomitrella genome reveals evolutionary insights into the conquest of land by plants.</title>
        <authorList>
            <person name="Rensing S."/>
            <person name="Lang D."/>
            <person name="Zimmer A."/>
            <person name="Terry A."/>
            <person name="Salamov A."/>
            <person name="Shapiro H."/>
            <person name="Nishiyama T."/>
            <person name="Perroud P.-F."/>
            <person name="Lindquist E."/>
            <person name="Kamisugi Y."/>
            <person name="Tanahashi T."/>
            <person name="Sakakibara K."/>
            <person name="Fujita T."/>
            <person name="Oishi K."/>
            <person name="Shin-I T."/>
            <person name="Kuroki Y."/>
            <person name="Toyoda A."/>
            <person name="Suzuki Y."/>
            <person name="Hashimoto A."/>
            <person name="Yamaguchi K."/>
            <person name="Sugano A."/>
            <person name="Kohara Y."/>
            <person name="Fujiyama A."/>
            <person name="Anterola A."/>
            <person name="Aoki S."/>
            <person name="Ashton N."/>
            <person name="Barbazuk W.B."/>
            <person name="Barker E."/>
            <person name="Bennetzen J."/>
            <person name="Bezanilla M."/>
            <person name="Blankenship R."/>
            <person name="Cho S.H."/>
            <person name="Dutcher S."/>
            <person name="Estelle M."/>
            <person name="Fawcett J.A."/>
            <person name="Gundlach H."/>
            <person name="Hanada K."/>
            <person name="Heyl A."/>
            <person name="Hicks K.A."/>
            <person name="Hugh J."/>
            <person name="Lohr M."/>
            <person name="Mayer K."/>
            <person name="Melkozernov A."/>
            <person name="Murata T."/>
            <person name="Nelson D."/>
            <person name="Pils B."/>
            <person name="Prigge M."/>
            <person name="Reiss B."/>
            <person name="Renner T."/>
            <person name="Rombauts S."/>
            <person name="Rushton P."/>
            <person name="Sanderfoot A."/>
            <person name="Schween G."/>
            <person name="Shiu S.-H."/>
            <person name="Stueber K."/>
            <person name="Theodoulou F.L."/>
            <person name="Tu H."/>
            <person name="Van de Peer Y."/>
            <person name="Verrier P.J."/>
            <person name="Waters E."/>
            <person name="Wood A."/>
            <person name="Yang L."/>
            <person name="Cove D."/>
            <person name="Cuming A."/>
            <person name="Hasebe M."/>
            <person name="Lucas S."/>
            <person name="Mishler D.B."/>
            <person name="Reski R."/>
            <person name="Grigoriev I."/>
            <person name="Quatrano R.S."/>
            <person name="Boore J.L."/>
        </authorList>
    </citation>
    <scope>NUCLEOTIDE SEQUENCE [LARGE SCALE GENOMIC DNA]</scope>
    <source>
        <strain evidence="5 6">cv. Gransden 2004</strain>
    </source>
</reference>
<keyword evidence="1 3" id="KW-0853">WD repeat</keyword>
<evidence type="ECO:0000256" key="3">
    <source>
        <dbReference type="PROSITE-ProRule" id="PRU00221"/>
    </source>
</evidence>
<evidence type="ECO:0000313" key="5">
    <source>
        <dbReference type="EnsemblPlants" id="Pp3c4_25840V3.1"/>
    </source>
</evidence>
<dbReference type="OMA" id="ANCPAFV"/>
<dbReference type="PROSITE" id="PS00678">
    <property type="entry name" value="WD_REPEATS_1"/>
    <property type="match status" value="1"/>
</dbReference>
<feature type="repeat" description="WD" evidence="3">
    <location>
        <begin position="301"/>
        <end position="331"/>
    </location>
</feature>
<dbReference type="PANTHER" id="PTHR22844:SF387">
    <property type="entry name" value="F3I6.5 PROTEIN"/>
    <property type="match status" value="1"/>
</dbReference>
<dbReference type="PANTHER" id="PTHR22844">
    <property type="entry name" value="F-BOX AND WD40 DOMAIN PROTEIN"/>
    <property type="match status" value="1"/>
</dbReference>
<dbReference type="AlphaFoldDB" id="A0A2K1KQ10"/>
<dbReference type="EnsemblPlants" id="Pp3c4_25840V3.3">
    <property type="protein sequence ID" value="Pp3c4_25840V3.3"/>
    <property type="gene ID" value="Pp3c4_25840"/>
</dbReference>
<feature type="repeat" description="WD" evidence="3">
    <location>
        <begin position="253"/>
        <end position="287"/>
    </location>
</feature>
<dbReference type="InterPro" id="IPR036322">
    <property type="entry name" value="WD40_repeat_dom_sf"/>
</dbReference>
<reference evidence="5" key="3">
    <citation type="submission" date="2020-12" db="UniProtKB">
        <authorList>
            <consortium name="EnsemblPlants"/>
        </authorList>
    </citation>
    <scope>IDENTIFICATION</scope>
</reference>
<dbReference type="EnsemblPlants" id="Pp3c4_25840V3.4">
    <property type="protein sequence ID" value="Pp3c4_25840V3.4"/>
    <property type="gene ID" value="Pp3c4_25840"/>
</dbReference>
<feature type="repeat" description="WD" evidence="3">
    <location>
        <begin position="345"/>
        <end position="381"/>
    </location>
</feature>
<dbReference type="InterPro" id="IPR020472">
    <property type="entry name" value="WD40_PAC1"/>
</dbReference>
<dbReference type="Gene3D" id="2.130.10.10">
    <property type="entry name" value="YVTN repeat-like/Quinoprotein amine dehydrogenase"/>
    <property type="match status" value="3"/>
</dbReference>
<keyword evidence="6" id="KW-1185">Reference proteome</keyword>
<dbReference type="Proteomes" id="UP000006727">
    <property type="component" value="Chromosome 4"/>
</dbReference>
<dbReference type="InterPro" id="IPR045182">
    <property type="entry name" value="JINGUBANG-like"/>
</dbReference>
<dbReference type="InterPro" id="IPR019775">
    <property type="entry name" value="WD40_repeat_CS"/>
</dbReference>
<dbReference type="EnsemblPlants" id="Pp3c4_25840V3.1">
    <property type="protein sequence ID" value="Pp3c4_25840V3.1"/>
    <property type="gene ID" value="Pp3c4_25840"/>
</dbReference>
<accession>A0A2K1KQ10</accession>
<dbReference type="PRINTS" id="PR00320">
    <property type="entry name" value="GPROTEINBRPT"/>
</dbReference>
<feature type="repeat" description="WD" evidence="3">
    <location>
        <begin position="199"/>
        <end position="231"/>
    </location>
</feature>
<gene>
    <name evidence="5" type="primary">LOC112281129</name>
    <name evidence="4" type="ORF">PHYPA_006762</name>
</gene>
<reference evidence="4 6" key="2">
    <citation type="journal article" date="2018" name="Plant J.">
        <title>The Physcomitrella patens chromosome-scale assembly reveals moss genome structure and evolution.</title>
        <authorList>
            <person name="Lang D."/>
            <person name="Ullrich K.K."/>
            <person name="Murat F."/>
            <person name="Fuchs J."/>
            <person name="Jenkins J."/>
            <person name="Haas F.B."/>
            <person name="Piednoel M."/>
            <person name="Gundlach H."/>
            <person name="Van Bel M."/>
            <person name="Meyberg R."/>
            <person name="Vives C."/>
            <person name="Morata J."/>
            <person name="Symeonidi A."/>
            <person name="Hiss M."/>
            <person name="Muchero W."/>
            <person name="Kamisugi Y."/>
            <person name="Saleh O."/>
            <person name="Blanc G."/>
            <person name="Decker E.L."/>
            <person name="van Gessel N."/>
            <person name="Grimwood J."/>
            <person name="Hayes R.D."/>
            <person name="Graham S.W."/>
            <person name="Gunter L.E."/>
            <person name="McDaniel S.F."/>
            <person name="Hoernstein S.N.W."/>
            <person name="Larsson A."/>
            <person name="Li F.W."/>
            <person name="Perroud P.F."/>
            <person name="Phillips J."/>
            <person name="Ranjan P."/>
            <person name="Rokshar D.S."/>
            <person name="Rothfels C.J."/>
            <person name="Schneider L."/>
            <person name="Shu S."/>
            <person name="Stevenson D.W."/>
            <person name="Thummler F."/>
            <person name="Tillich M."/>
            <person name="Villarreal Aguilar J.C."/>
            <person name="Widiez T."/>
            <person name="Wong G.K."/>
            <person name="Wymore A."/>
            <person name="Zhang Y."/>
            <person name="Zimmer A.D."/>
            <person name="Quatrano R.S."/>
            <person name="Mayer K.F.X."/>
            <person name="Goodstein D."/>
            <person name="Casacuberta J.M."/>
            <person name="Vandepoele K."/>
            <person name="Reski R."/>
            <person name="Cuming A.C."/>
            <person name="Tuskan G.A."/>
            <person name="Maumus F."/>
            <person name="Salse J."/>
            <person name="Schmutz J."/>
            <person name="Rensing S.A."/>
        </authorList>
    </citation>
    <scope>NUCLEOTIDE SEQUENCE [LARGE SCALE GENOMIC DNA]</scope>
    <source>
        <strain evidence="5 6">cv. Gransden 2004</strain>
    </source>
</reference>
<dbReference type="EnsemblPlants" id="Pp3c4_25840V3.2">
    <property type="protein sequence ID" value="Pp3c4_25840V3.2"/>
    <property type="gene ID" value="Pp3c4_25840"/>
</dbReference>
<name>A0A2K1KQ10_PHYPA</name>
<dbReference type="SMART" id="SM00320">
    <property type="entry name" value="WD40"/>
    <property type="match status" value="7"/>
</dbReference>
<dbReference type="Gramene" id="Pp3c4_25840V3.2">
    <property type="protein sequence ID" value="Pp3c4_25840V3.2"/>
    <property type="gene ID" value="Pp3c4_25840"/>
</dbReference>
<dbReference type="FunFam" id="2.130.10.10:FF:000775">
    <property type="entry name" value="BnaA09g28200D protein"/>
    <property type="match status" value="1"/>
</dbReference>
<feature type="repeat" description="WD" evidence="3">
    <location>
        <begin position="159"/>
        <end position="198"/>
    </location>
</feature>
<dbReference type="InterPro" id="IPR015943">
    <property type="entry name" value="WD40/YVTN_repeat-like_dom_sf"/>
</dbReference>
<dbReference type="RefSeq" id="XP_024373100.1">
    <property type="nucleotide sequence ID" value="XM_024517332.2"/>
</dbReference>
<dbReference type="Pfam" id="PF00400">
    <property type="entry name" value="WD40"/>
    <property type="match status" value="6"/>
</dbReference>
<dbReference type="PaxDb" id="3218-PP1S110_33V6.1"/>
<evidence type="ECO:0000256" key="2">
    <source>
        <dbReference type="ARBA" id="ARBA00022737"/>
    </source>
</evidence>
<dbReference type="InterPro" id="IPR001680">
    <property type="entry name" value="WD40_rpt"/>
</dbReference>
<dbReference type="Gramene" id="Pp3c4_25840V3.3">
    <property type="protein sequence ID" value="Pp3c4_25840V3.3"/>
    <property type="gene ID" value="Pp3c4_25840"/>
</dbReference>
<proteinExistence type="predicted"/>
<dbReference type="PROSITE" id="PS50082">
    <property type="entry name" value="WD_REPEATS_2"/>
    <property type="match status" value="5"/>
</dbReference>
<dbReference type="Gramene" id="Pp3c4_25840V3.4">
    <property type="protein sequence ID" value="Pp3c4_25840V3.4"/>
    <property type="gene ID" value="Pp3c4_25840"/>
</dbReference>
<dbReference type="OrthoDB" id="674604at2759"/>
<evidence type="ECO:0000256" key="1">
    <source>
        <dbReference type="ARBA" id="ARBA00022574"/>
    </source>
</evidence>
<dbReference type="EMBL" id="ABEU02000004">
    <property type="protein sequence ID" value="PNR55865.1"/>
    <property type="molecule type" value="Genomic_DNA"/>
</dbReference>
<dbReference type="GeneID" id="112281129"/>
<dbReference type="PROSITE" id="PS50294">
    <property type="entry name" value="WD_REPEATS_REGION"/>
    <property type="match status" value="2"/>
</dbReference>